<evidence type="ECO:0000313" key="3">
    <source>
        <dbReference type="Proteomes" id="UP000313390"/>
    </source>
</evidence>
<name>A0A5C5CBV7_9HYPH</name>
<reference evidence="2 3" key="1">
    <citation type="journal article" date="2011" name="Int. J. Syst. Evol. Microbiol.">
        <title>Ochrobactrum pecoris sp. nov., isolated from farm animals.</title>
        <authorList>
            <person name="Kampfer P."/>
            <person name="Huber B."/>
            <person name="Busse H.J."/>
            <person name="Scholz H.C."/>
            <person name="Tomaso H."/>
            <person name="Hotzel H."/>
            <person name="Melzer F."/>
        </authorList>
    </citation>
    <scope>NUCLEOTIDE SEQUENCE [LARGE SCALE GENOMIC DNA]</scope>
    <source>
        <strain evidence="2 3">08RB2639</strain>
    </source>
</reference>
<feature type="region of interest" description="Disordered" evidence="1">
    <location>
        <begin position="59"/>
        <end position="79"/>
    </location>
</feature>
<evidence type="ECO:0000256" key="1">
    <source>
        <dbReference type="SAM" id="MobiDB-lite"/>
    </source>
</evidence>
<proteinExistence type="predicted"/>
<comment type="caution">
    <text evidence="2">The sequence shown here is derived from an EMBL/GenBank/DDBJ whole genome shotgun (WGS) entry which is preliminary data.</text>
</comment>
<dbReference type="EMBL" id="VEWK01000029">
    <property type="protein sequence ID" value="TNV08688.1"/>
    <property type="molecule type" value="Genomic_DNA"/>
</dbReference>
<feature type="compositionally biased region" description="Low complexity" evidence="1">
    <location>
        <begin position="66"/>
        <end position="79"/>
    </location>
</feature>
<accession>A0A5C5CBV7</accession>
<organism evidence="2 3">
    <name type="scientific">Brucella pecoris</name>
    <dbReference type="NCBI Taxonomy" id="867683"/>
    <lineage>
        <taxon>Bacteria</taxon>
        <taxon>Pseudomonadati</taxon>
        <taxon>Pseudomonadota</taxon>
        <taxon>Alphaproteobacteria</taxon>
        <taxon>Hyphomicrobiales</taxon>
        <taxon>Brucellaceae</taxon>
        <taxon>Brucella/Ochrobactrum group</taxon>
        <taxon>Brucella</taxon>
    </lineage>
</organism>
<evidence type="ECO:0000313" key="2">
    <source>
        <dbReference type="EMBL" id="TNV08688.1"/>
    </source>
</evidence>
<dbReference type="AlphaFoldDB" id="A0A5C5CBV7"/>
<sequence length="79" mass="8287">MDVVVEDIENPLILGCVSTRMCFNNGSGAPKPCCHVKMTVLIAKYVRLCADCSAITCPAKGKTPVSGPLPKKLGSPPLT</sequence>
<dbReference type="Proteomes" id="UP000313390">
    <property type="component" value="Unassembled WGS sequence"/>
</dbReference>
<protein>
    <submittedName>
        <fullName evidence="2">Uncharacterized protein</fullName>
    </submittedName>
</protein>
<gene>
    <name evidence="2" type="ORF">FIB18_23935</name>
</gene>